<accession>A0A4R1F490</accession>
<name>A0A4R1F490_9GAMM</name>
<evidence type="ECO:0000313" key="2">
    <source>
        <dbReference type="EMBL" id="TCJ85241.1"/>
    </source>
</evidence>
<organism evidence="2 3">
    <name type="scientific">Cocleimonas flava</name>
    <dbReference type="NCBI Taxonomy" id="634765"/>
    <lineage>
        <taxon>Bacteria</taxon>
        <taxon>Pseudomonadati</taxon>
        <taxon>Pseudomonadota</taxon>
        <taxon>Gammaproteobacteria</taxon>
        <taxon>Thiotrichales</taxon>
        <taxon>Thiotrichaceae</taxon>
        <taxon>Cocleimonas</taxon>
    </lineage>
</organism>
<feature type="signal peptide" evidence="1">
    <location>
        <begin position="1"/>
        <end position="24"/>
    </location>
</feature>
<reference evidence="2 3" key="1">
    <citation type="submission" date="2019-03" db="EMBL/GenBank/DDBJ databases">
        <title>Genomic Encyclopedia of Type Strains, Phase IV (KMG-IV): sequencing the most valuable type-strain genomes for metagenomic binning, comparative biology and taxonomic classification.</title>
        <authorList>
            <person name="Goeker M."/>
        </authorList>
    </citation>
    <scope>NUCLEOTIDE SEQUENCE [LARGE SCALE GENOMIC DNA]</scope>
    <source>
        <strain evidence="2 3">DSM 24830</strain>
    </source>
</reference>
<dbReference type="Proteomes" id="UP000294887">
    <property type="component" value="Unassembled WGS sequence"/>
</dbReference>
<dbReference type="RefSeq" id="WP_131906942.1">
    <property type="nucleotide sequence ID" value="NZ_BAAAFU010000001.1"/>
</dbReference>
<evidence type="ECO:0000313" key="3">
    <source>
        <dbReference type="Proteomes" id="UP000294887"/>
    </source>
</evidence>
<gene>
    <name evidence="2" type="ORF">EV695_3208</name>
</gene>
<dbReference type="AlphaFoldDB" id="A0A4R1F490"/>
<sequence>MTIKKTAVATSILLAIGFSLPGFAETKTEMVDGDAVTIDCITTAEVDKMSDEDKANLKLPICEEVEKNADGTTATQ</sequence>
<evidence type="ECO:0000256" key="1">
    <source>
        <dbReference type="SAM" id="SignalP"/>
    </source>
</evidence>
<comment type="caution">
    <text evidence="2">The sequence shown here is derived from an EMBL/GenBank/DDBJ whole genome shotgun (WGS) entry which is preliminary data.</text>
</comment>
<keyword evidence="1" id="KW-0732">Signal</keyword>
<proteinExistence type="predicted"/>
<feature type="chain" id="PRO_5020791827" description="Secreted protein" evidence="1">
    <location>
        <begin position="25"/>
        <end position="76"/>
    </location>
</feature>
<keyword evidence="3" id="KW-1185">Reference proteome</keyword>
<dbReference type="EMBL" id="SMFQ01000004">
    <property type="protein sequence ID" value="TCJ85241.1"/>
    <property type="molecule type" value="Genomic_DNA"/>
</dbReference>
<evidence type="ECO:0008006" key="4">
    <source>
        <dbReference type="Google" id="ProtNLM"/>
    </source>
</evidence>
<protein>
    <recommendedName>
        <fullName evidence="4">Secreted protein</fullName>
    </recommendedName>
</protein>